<gene>
    <name evidence="1" type="ORF">ME7_01480</name>
</gene>
<evidence type="ECO:0000313" key="2">
    <source>
        <dbReference type="Proteomes" id="UP000008748"/>
    </source>
</evidence>
<dbReference type="EMBL" id="AIMC01000043">
    <property type="protein sequence ID" value="EJF74342.1"/>
    <property type="molecule type" value="Genomic_DNA"/>
</dbReference>
<evidence type="ECO:0000313" key="1">
    <source>
        <dbReference type="EMBL" id="EJF74342.1"/>
    </source>
</evidence>
<reference evidence="1 2" key="1">
    <citation type="submission" date="2012-03" db="EMBL/GenBank/DDBJ databases">
        <title>The Genome Sequence of Bartonella birtlesii LL-WM9.</title>
        <authorList>
            <consortium name="The Broad Institute Genome Sequencing Platform"/>
            <consortium name="The Broad Institute Genome Sequencing Center for Infectious Disease"/>
            <person name="Feldgarden M."/>
            <person name="Kirby J."/>
            <person name="Kosoy M."/>
            <person name="Birtles R."/>
            <person name="Probert W.S."/>
            <person name="Chiaraviglio L."/>
            <person name="Young S.K."/>
            <person name="Zeng Q."/>
            <person name="Gargeya S."/>
            <person name="Fitzgerald M."/>
            <person name="Haas B."/>
            <person name="Abouelleil A."/>
            <person name="Alvarado L."/>
            <person name="Arachchi H.M."/>
            <person name="Berlin A."/>
            <person name="Chapman S.B."/>
            <person name="Gearin G."/>
            <person name="Goldberg J."/>
            <person name="Griggs A."/>
            <person name="Gujja S."/>
            <person name="Hansen M."/>
            <person name="Heiman D."/>
            <person name="Howarth C."/>
            <person name="Larimer J."/>
            <person name="Lui A."/>
            <person name="MacDonald P.J.P."/>
            <person name="McCowen C."/>
            <person name="Montmayeur A."/>
            <person name="Murphy C."/>
            <person name="Neiman D."/>
            <person name="Pearson M."/>
            <person name="Priest M."/>
            <person name="Roberts A."/>
            <person name="Saif S."/>
            <person name="Shea T."/>
            <person name="Sisk P."/>
            <person name="Stolte C."/>
            <person name="Sykes S."/>
            <person name="Wortman J."/>
            <person name="Nusbaum C."/>
            <person name="Birren B."/>
        </authorList>
    </citation>
    <scope>NUCLEOTIDE SEQUENCE [LARGE SCALE GENOMIC DNA]</scope>
    <source>
        <strain evidence="1 2">LL-WM9</strain>
    </source>
</reference>
<dbReference type="AlphaFoldDB" id="J1IS21"/>
<organism evidence="1 2">
    <name type="scientific">Bartonella birtlesii LL-WM9</name>
    <dbReference type="NCBI Taxonomy" id="1094552"/>
    <lineage>
        <taxon>Bacteria</taxon>
        <taxon>Pseudomonadati</taxon>
        <taxon>Pseudomonadota</taxon>
        <taxon>Alphaproteobacteria</taxon>
        <taxon>Hyphomicrobiales</taxon>
        <taxon>Bartonellaceae</taxon>
        <taxon>Bartonella</taxon>
    </lineage>
</organism>
<protein>
    <submittedName>
        <fullName evidence="1">Uncharacterized protein</fullName>
    </submittedName>
</protein>
<keyword evidence="2" id="KW-1185">Reference proteome</keyword>
<dbReference type="HOGENOM" id="CLU_2663619_0_0_5"/>
<dbReference type="Proteomes" id="UP000008748">
    <property type="component" value="Unassembled WGS sequence"/>
</dbReference>
<sequence>MVNVFRNHIFLCTFTTAIFYFLPISYVHAAGTSGDLGKAFYSANDSRVRTFADRVYYLKIFSIRLFVWRLLQLCI</sequence>
<comment type="caution">
    <text evidence="1">The sequence shown here is derived from an EMBL/GenBank/DDBJ whole genome shotgun (WGS) entry which is preliminary data.</text>
</comment>
<accession>J1IS21</accession>
<name>J1IS21_9HYPH</name>
<proteinExistence type="predicted"/>